<evidence type="ECO:0000313" key="2">
    <source>
        <dbReference type="EMBL" id="RXH57991.1"/>
    </source>
</evidence>
<dbReference type="AlphaFoldDB" id="A0A4Q0T8Q4"/>
<dbReference type="OrthoDB" id="1550275at2"/>
<dbReference type="EMBL" id="RDSM01000001">
    <property type="protein sequence ID" value="RXH57991.1"/>
    <property type="molecule type" value="Genomic_DNA"/>
</dbReference>
<dbReference type="PANTHER" id="PTHR30024">
    <property type="entry name" value="ALIPHATIC SULFONATES-BINDING PROTEIN-RELATED"/>
    <property type="match status" value="1"/>
</dbReference>
<evidence type="ECO:0000313" key="3">
    <source>
        <dbReference type="Proteomes" id="UP000289437"/>
    </source>
</evidence>
<organism evidence="2 3">
    <name type="scientific">Granulicella sibirica</name>
    <dbReference type="NCBI Taxonomy" id="2479048"/>
    <lineage>
        <taxon>Bacteria</taxon>
        <taxon>Pseudomonadati</taxon>
        <taxon>Acidobacteriota</taxon>
        <taxon>Terriglobia</taxon>
        <taxon>Terriglobales</taxon>
        <taxon>Acidobacteriaceae</taxon>
        <taxon>Granulicella</taxon>
    </lineage>
</organism>
<protein>
    <submittedName>
        <fullName evidence="2">Dibenzothiophene desulfurization enzyme B</fullName>
    </submittedName>
</protein>
<dbReference type="InterPro" id="IPR015168">
    <property type="entry name" value="SsuA/THI5"/>
</dbReference>
<dbReference type="SUPFAM" id="SSF53850">
    <property type="entry name" value="Periplasmic binding protein-like II"/>
    <property type="match status" value="1"/>
</dbReference>
<reference evidence="2 3" key="1">
    <citation type="submission" date="2018-11" db="EMBL/GenBank/DDBJ databases">
        <authorList>
            <person name="Mardanov A.V."/>
            <person name="Ravin N.V."/>
            <person name="Dedysh S.N."/>
        </authorList>
    </citation>
    <scope>NUCLEOTIDE SEQUENCE [LARGE SCALE GENOMIC DNA]</scope>
    <source>
        <strain evidence="2 3">AF10</strain>
    </source>
</reference>
<dbReference type="RefSeq" id="WP_128912072.1">
    <property type="nucleotide sequence ID" value="NZ_RDSM01000001.1"/>
</dbReference>
<reference evidence="3" key="2">
    <citation type="submission" date="2019-02" db="EMBL/GenBank/DDBJ databases">
        <title>Granulicella sibirica sp. nov., a psychrotolerant acidobacterium isolated from an organic soil layer in forested tundra, West Siberia.</title>
        <authorList>
            <person name="Oshkin I.Y."/>
            <person name="Kulichevskaya I.S."/>
            <person name="Rijpstra W.I.C."/>
            <person name="Sinninghe Damste J.S."/>
            <person name="Rakitin A.L."/>
            <person name="Ravin N.V."/>
            <person name="Dedysh S.N."/>
        </authorList>
    </citation>
    <scope>NUCLEOTIDE SEQUENCE [LARGE SCALE GENOMIC DNA]</scope>
    <source>
        <strain evidence="3">AF10</strain>
    </source>
</reference>
<comment type="caution">
    <text evidence="2">The sequence shown here is derived from an EMBL/GenBank/DDBJ whole genome shotgun (WGS) entry which is preliminary data.</text>
</comment>
<evidence type="ECO:0000259" key="1">
    <source>
        <dbReference type="Pfam" id="PF09084"/>
    </source>
</evidence>
<dbReference type="Gene3D" id="3.40.190.270">
    <property type="match status" value="1"/>
</dbReference>
<dbReference type="Pfam" id="PF09084">
    <property type="entry name" value="NMT1"/>
    <property type="match status" value="1"/>
</dbReference>
<feature type="domain" description="SsuA/THI5-like" evidence="1">
    <location>
        <begin position="77"/>
        <end position="162"/>
    </location>
</feature>
<sequence length="359" mass="40018">MSDTQSTPSTRSSLFYSRCPAVPTNSSLAAQLGFLDEEFALEHDLDIRSEVIGLDPNPNPPYEDRLWLRHAGHVKAVWARSKGADTKLVTFSWLEGSYPIFVRRESGIKTVADLKGKRLAALKFKDTPFDLLRAQNLKVYDAALGTAGLTLDDVTLVDVPQEKHNKPEPDSKGTAPKKSVFASIARDLSLWLLNDKVDAVTARIPADIAEFFDLVEIYDTRNHPDANARVNPGVLRNVVVSGALLRERRDLVVRILARLLEASDWAREHPEKTLELLAKDLSTTPEALETYFEDLASGIQVDATTQQVEALRTQKDFLLKHGFLDNDFDIDEWVDLTPLQEARALLAARHEKEAGVLVS</sequence>
<gene>
    <name evidence="2" type="ORF">GRAN_1301</name>
</gene>
<name>A0A4Q0T8Q4_9BACT</name>
<proteinExistence type="predicted"/>
<keyword evidence="3" id="KW-1185">Reference proteome</keyword>
<accession>A0A4Q0T8Q4</accession>
<dbReference type="Gene3D" id="3.40.190.10">
    <property type="entry name" value="Periplasmic binding protein-like II"/>
    <property type="match status" value="1"/>
</dbReference>
<dbReference type="Proteomes" id="UP000289437">
    <property type="component" value="Unassembled WGS sequence"/>
</dbReference>